<gene>
    <name evidence="7" type="primary">mraZ</name>
    <name evidence="9" type="ORF">SAMN05421877_10975</name>
</gene>
<proteinExistence type="inferred from homology"/>
<organism evidence="9 10">
    <name type="scientific">Sphingobacterium lactis</name>
    <dbReference type="NCBI Taxonomy" id="797291"/>
    <lineage>
        <taxon>Bacteria</taxon>
        <taxon>Pseudomonadati</taxon>
        <taxon>Bacteroidota</taxon>
        <taxon>Sphingobacteriia</taxon>
        <taxon>Sphingobacteriales</taxon>
        <taxon>Sphingobacteriaceae</taxon>
        <taxon>Sphingobacterium</taxon>
    </lineage>
</organism>
<dbReference type="Proteomes" id="UP000236731">
    <property type="component" value="Unassembled WGS sequence"/>
</dbReference>
<dbReference type="CDD" id="cd16321">
    <property type="entry name" value="MraZ_C"/>
    <property type="match status" value="1"/>
</dbReference>
<name>A0A1H6B0G4_9SPHI</name>
<evidence type="ECO:0000256" key="2">
    <source>
        <dbReference type="ARBA" id="ARBA00022490"/>
    </source>
</evidence>
<keyword evidence="5 7" id="KW-0238">DNA-binding</keyword>
<keyword evidence="2 7" id="KW-0963">Cytoplasm</keyword>
<dbReference type="SUPFAM" id="SSF89447">
    <property type="entry name" value="AbrB/MazE/MraZ-like"/>
    <property type="match status" value="1"/>
</dbReference>
<dbReference type="Pfam" id="PF02381">
    <property type="entry name" value="MraZ"/>
    <property type="match status" value="2"/>
</dbReference>
<reference evidence="10" key="1">
    <citation type="submission" date="2016-10" db="EMBL/GenBank/DDBJ databases">
        <authorList>
            <person name="Varghese N."/>
            <person name="Submissions S."/>
        </authorList>
    </citation>
    <scope>NUCLEOTIDE SEQUENCE [LARGE SCALE GENOMIC DNA]</scope>
    <source>
        <strain evidence="10">DSM 22361</strain>
    </source>
</reference>
<dbReference type="PROSITE" id="PS51740">
    <property type="entry name" value="SPOVT_ABRB"/>
    <property type="match status" value="2"/>
</dbReference>
<evidence type="ECO:0000313" key="9">
    <source>
        <dbReference type="EMBL" id="SEG54124.1"/>
    </source>
</evidence>
<dbReference type="CDD" id="cd16320">
    <property type="entry name" value="MraZ_N"/>
    <property type="match status" value="1"/>
</dbReference>
<evidence type="ECO:0000256" key="7">
    <source>
        <dbReference type="HAMAP-Rule" id="MF_01008"/>
    </source>
</evidence>
<keyword evidence="10" id="KW-1185">Reference proteome</keyword>
<dbReference type="GO" id="GO:0003700">
    <property type="term" value="F:DNA-binding transcription factor activity"/>
    <property type="evidence" value="ECO:0007669"/>
    <property type="project" value="UniProtKB-UniRule"/>
</dbReference>
<dbReference type="InterPro" id="IPR037914">
    <property type="entry name" value="SpoVT-AbrB_sf"/>
</dbReference>
<keyword evidence="4 7" id="KW-0805">Transcription regulation</keyword>
<dbReference type="PANTHER" id="PTHR34701:SF1">
    <property type="entry name" value="TRANSCRIPTIONAL REGULATOR MRAZ"/>
    <property type="match status" value="1"/>
</dbReference>
<feature type="domain" description="SpoVT-AbrB" evidence="8">
    <location>
        <begin position="7"/>
        <end position="53"/>
    </location>
</feature>
<dbReference type="GO" id="GO:0005737">
    <property type="term" value="C:cytoplasm"/>
    <property type="evidence" value="ECO:0007669"/>
    <property type="project" value="UniProtKB-UniRule"/>
</dbReference>
<evidence type="ECO:0000256" key="1">
    <source>
        <dbReference type="ARBA" id="ARBA00013860"/>
    </source>
</evidence>
<evidence type="ECO:0000259" key="8">
    <source>
        <dbReference type="PROSITE" id="PS51740"/>
    </source>
</evidence>
<dbReference type="OrthoDB" id="9807753at2"/>
<dbReference type="InterPro" id="IPR020603">
    <property type="entry name" value="MraZ_dom"/>
</dbReference>
<accession>A0A1H6B0G4</accession>
<sequence length="157" mass="17966">MIQLIGEYDCKLDTKGRMVVPAALKRQLPDAEREGLVVNRGFEKNLVIYTKEEWNKKMLQLSKLNQYNVKNRNFIRQFMRGATELTLDSAGRVLLPKTLLEYANIQGDVFLQCQFDKIEVWAKAEYENLMEGNSDEDFASLAEEVMGGFDFGGLGDE</sequence>
<keyword evidence="6 7" id="KW-0804">Transcription</keyword>
<keyword evidence="3" id="KW-0677">Repeat</keyword>
<dbReference type="AlphaFoldDB" id="A0A1H6B0G4"/>
<dbReference type="RefSeq" id="WP_103906990.1">
    <property type="nucleotide sequence ID" value="NZ_CP049246.1"/>
</dbReference>
<dbReference type="GO" id="GO:0000976">
    <property type="term" value="F:transcription cis-regulatory region binding"/>
    <property type="evidence" value="ECO:0007669"/>
    <property type="project" value="TreeGrafter"/>
</dbReference>
<comment type="subunit">
    <text evidence="7">Forms oligomers.</text>
</comment>
<evidence type="ECO:0000256" key="4">
    <source>
        <dbReference type="ARBA" id="ARBA00023015"/>
    </source>
</evidence>
<dbReference type="InterPro" id="IPR035644">
    <property type="entry name" value="MraZ_C"/>
</dbReference>
<dbReference type="InterPro" id="IPR038619">
    <property type="entry name" value="MraZ_sf"/>
</dbReference>
<evidence type="ECO:0000256" key="5">
    <source>
        <dbReference type="ARBA" id="ARBA00023125"/>
    </source>
</evidence>
<dbReference type="NCBIfam" id="TIGR00242">
    <property type="entry name" value="division/cell wall cluster transcriptional repressor MraZ"/>
    <property type="match status" value="1"/>
</dbReference>
<dbReference type="InterPro" id="IPR035642">
    <property type="entry name" value="MraZ_N"/>
</dbReference>
<dbReference type="InterPro" id="IPR007159">
    <property type="entry name" value="SpoVT-AbrB_dom"/>
</dbReference>
<dbReference type="InterPro" id="IPR003444">
    <property type="entry name" value="MraZ"/>
</dbReference>
<evidence type="ECO:0000256" key="3">
    <source>
        <dbReference type="ARBA" id="ARBA00022737"/>
    </source>
</evidence>
<comment type="subcellular location">
    <subcellularLocation>
        <location evidence="7">Cytoplasm</location>
        <location evidence="7">Nucleoid</location>
    </subcellularLocation>
</comment>
<evidence type="ECO:0000313" key="10">
    <source>
        <dbReference type="Proteomes" id="UP000236731"/>
    </source>
</evidence>
<evidence type="ECO:0000256" key="6">
    <source>
        <dbReference type="ARBA" id="ARBA00023163"/>
    </source>
</evidence>
<protein>
    <recommendedName>
        <fullName evidence="1 7">Transcriptional regulator MraZ</fullName>
    </recommendedName>
</protein>
<dbReference type="GO" id="GO:0009295">
    <property type="term" value="C:nucleoid"/>
    <property type="evidence" value="ECO:0007669"/>
    <property type="project" value="UniProtKB-SubCell"/>
</dbReference>
<dbReference type="EMBL" id="FNUT01000009">
    <property type="protein sequence ID" value="SEG54124.1"/>
    <property type="molecule type" value="Genomic_DNA"/>
</dbReference>
<dbReference type="Gene3D" id="3.40.1550.20">
    <property type="entry name" value="Transcriptional regulator MraZ domain"/>
    <property type="match status" value="1"/>
</dbReference>
<feature type="domain" description="SpoVT-AbrB" evidence="8">
    <location>
        <begin position="82"/>
        <end position="125"/>
    </location>
</feature>
<dbReference type="HAMAP" id="MF_01008">
    <property type="entry name" value="MraZ"/>
    <property type="match status" value="1"/>
</dbReference>
<dbReference type="PANTHER" id="PTHR34701">
    <property type="entry name" value="TRANSCRIPTIONAL REGULATOR MRAZ"/>
    <property type="match status" value="1"/>
</dbReference>
<dbReference type="GO" id="GO:2000143">
    <property type="term" value="P:negative regulation of DNA-templated transcription initiation"/>
    <property type="evidence" value="ECO:0007669"/>
    <property type="project" value="TreeGrafter"/>
</dbReference>
<comment type="similarity">
    <text evidence="7">Belongs to the MraZ family.</text>
</comment>